<keyword evidence="1" id="KW-0812">Transmembrane</keyword>
<evidence type="ECO:0000313" key="2">
    <source>
        <dbReference type="EMBL" id="MXU85493.1"/>
    </source>
</evidence>
<protein>
    <submittedName>
        <fullName evidence="2">Putative secreted protein</fullName>
    </submittedName>
</protein>
<accession>A0A6B0UFK2</accession>
<keyword evidence="1" id="KW-1133">Transmembrane helix</keyword>
<organism evidence="2">
    <name type="scientific">Ixodes ricinus</name>
    <name type="common">Common tick</name>
    <name type="synonym">Acarus ricinus</name>
    <dbReference type="NCBI Taxonomy" id="34613"/>
    <lineage>
        <taxon>Eukaryota</taxon>
        <taxon>Metazoa</taxon>
        <taxon>Ecdysozoa</taxon>
        <taxon>Arthropoda</taxon>
        <taxon>Chelicerata</taxon>
        <taxon>Arachnida</taxon>
        <taxon>Acari</taxon>
        <taxon>Parasitiformes</taxon>
        <taxon>Ixodida</taxon>
        <taxon>Ixodoidea</taxon>
        <taxon>Ixodidae</taxon>
        <taxon>Ixodinae</taxon>
        <taxon>Ixodes</taxon>
    </lineage>
</organism>
<proteinExistence type="predicted"/>
<dbReference type="AlphaFoldDB" id="A0A6B0UFK2"/>
<name>A0A6B0UFK2_IXORI</name>
<reference evidence="2" key="1">
    <citation type="submission" date="2019-12" db="EMBL/GenBank/DDBJ databases">
        <title>An insight into the sialome of adult female Ixodes ricinus ticks feeding for 6 days.</title>
        <authorList>
            <person name="Perner J."/>
            <person name="Ribeiro J.M.C."/>
        </authorList>
    </citation>
    <scope>NUCLEOTIDE SEQUENCE</scope>
    <source>
        <strain evidence="2">Semi-engorged</strain>
        <tissue evidence="2">Salivary glands</tissue>
    </source>
</reference>
<keyword evidence="1" id="KW-0472">Membrane</keyword>
<sequence length="86" mass="10100">MSHRTTVPFVHKYLFKNLVCMFNILILHWGMAEFHSHLAGLKKRQNRFVCNETKKQKTTWSKCCGTIQTNTHTCQGWNVFCTDPII</sequence>
<dbReference type="EMBL" id="GIFC01003410">
    <property type="protein sequence ID" value="MXU85493.1"/>
    <property type="molecule type" value="Transcribed_RNA"/>
</dbReference>
<feature type="transmembrane region" description="Helical" evidence="1">
    <location>
        <begin position="13"/>
        <end position="34"/>
    </location>
</feature>
<evidence type="ECO:0000256" key="1">
    <source>
        <dbReference type="SAM" id="Phobius"/>
    </source>
</evidence>